<proteinExistence type="predicted"/>
<dbReference type="InterPro" id="IPR047801">
    <property type="entry name" value="Peptidase_C45"/>
</dbReference>
<sequence length="361" mass="40211">MGEMNNIQPDRFYDTDIPYATCKGTNYQIGLQHGTVAKNRIHQIIHAYDKLYQETAKIDWNQAKTRALKYKKYLLEVWPEIVEEMQGIADGSGVELIDIVTLNVRSEICLTNYSDGCTSLTQLNNTTNDLYICQNWDWIEGVKSCLVYLDIQQENKPRILTLAEAGIVCKMGMNSAGVGLMLNAIKCGVTKMGLPTHLAVRKCLECTSVEGAIEQLVKFGVASTSNIMLADKSGTFVTVEASPKGLCVISPDASQTVIHTNHLYGTPRFVKDFPAENSFWRFKNCQELRENAPATPESIRSTLSDTLGTPYSICREPNSEARGIEAMVTLTTTIINIRALEGEISIGNPSKSPKRYRIYFN</sequence>
<dbReference type="InterPro" id="IPR005079">
    <property type="entry name" value="Peptidase_C45_hydrolase"/>
</dbReference>
<dbReference type="Gene3D" id="3.60.60.10">
    <property type="entry name" value="Penicillin V Acylase, Chain A"/>
    <property type="match status" value="1"/>
</dbReference>
<dbReference type="AlphaFoldDB" id="A5DPG6"/>
<dbReference type="VEuPathDB" id="FungiDB:PGUG_05167"/>
<organism evidence="2 3">
    <name type="scientific">Meyerozyma guilliermondii (strain ATCC 6260 / CBS 566 / DSM 6381 / JCM 1539 / NBRC 10279 / NRRL Y-324)</name>
    <name type="common">Yeast</name>
    <name type="synonym">Candida guilliermondii</name>
    <dbReference type="NCBI Taxonomy" id="294746"/>
    <lineage>
        <taxon>Eukaryota</taxon>
        <taxon>Fungi</taxon>
        <taxon>Dikarya</taxon>
        <taxon>Ascomycota</taxon>
        <taxon>Saccharomycotina</taxon>
        <taxon>Pichiomycetes</taxon>
        <taxon>Debaryomycetaceae</taxon>
        <taxon>Meyerozyma</taxon>
    </lineage>
</organism>
<dbReference type="HOGENOM" id="CLU_037787_1_0_1"/>
<dbReference type="OMA" id="AQNWDWT"/>
<dbReference type="InParanoid" id="A5DPG6"/>
<dbReference type="GeneID" id="5124511"/>
<dbReference type="PANTHER" id="PTHR34180:SF1">
    <property type="entry name" value="BETA-ALANYL-DOPAMINE_CARCININE HYDROLASE"/>
    <property type="match status" value="1"/>
</dbReference>
<dbReference type="STRING" id="294746.A5DPG6"/>
<dbReference type="PANTHER" id="PTHR34180">
    <property type="entry name" value="PEPTIDASE C45"/>
    <property type="match status" value="1"/>
</dbReference>
<evidence type="ECO:0000313" key="3">
    <source>
        <dbReference type="Proteomes" id="UP000001997"/>
    </source>
</evidence>
<dbReference type="Proteomes" id="UP000001997">
    <property type="component" value="Unassembled WGS sequence"/>
</dbReference>
<dbReference type="Gene3D" id="1.10.10.2120">
    <property type="match status" value="1"/>
</dbReference>
<name>A5DPG6_PICGU</name>
<dbReference type="NCBIfam" id="NF040521">
    <property type="entry name" value="C45_proenzyme"/>
    <property type="match status" value="1"/>
</dbReference>
<feature type="domain" description="Peptidase C45 hydrolase" evidence="1">
    <location>
        <begin position="126"/>
        <end position="350"/>
    </location>
</feature>
<dbReference type="EMBL" id="CH408160">
    <property type="protein sequence ID" value="EDK41069.2"/>
    <property type="molecule type" value="Genomic_DNA"/>
</dbReference>
<dbReference type="eggNOG" id="ENOG502RY9N">
    <property type="taxonomic scope" value="Eukaryota"/>
</dbReference>
<evidence type="ECO:0000259" key="1">
    <source>
        <dbReference type="Pfam" id="PF03417"/>
    </source>
</evidence>
<dbReference type="OrthoDB" id="189997at2759"/>
<keyword evidence="3" id="KW-1185">Reference proteome</keyword>
<dbReference type="KEGG" id="pgu:PGUG_05167"/>
<accession>A5DPG6</accession>
<evidence type="ECO:0000313" key="2">
    <source>
        <dbReference type="EMBL" id="EDK41069.2"/>
    </source>
</evidence>
<dbReference type="Pfam" id="PF03417">
    <property type="entry name" value="AAT"/>
    <property type="match status" value="1"/>
</dbReference>
<reference evidence="2 3" key="1">
    <citation type="journal article" date="2009" name="Nature">
        <title>Evolution of pathogenicity and sexual reproduction in eight Candida genomes.</title>
        <authorList>
            <person name="Butler G."/>
            <person name="Rasmussen M.D."/>
            <person name="Lin M.F."/>
            <person name="Santos M.A."/>
            <person name="Sakthikumar S."/>
            <person name="Munro C.A."/>
            <person name="Rheinbay E."/>
            <person name="Grabherr M."/>
            <person name="Forche A."/>
            <person name="Reedy J.L."/>
            <person name="Agrafioti I."/>
            <person name="Arnaud M.B."/>
            <person name="Bates S."/>
            <person name="Brown A.J."/>
            <person name="Brunke S."/>
            <person name="Costanzo M.C."/>
            <person name="Fitzpatrick D.A."/>
            <person name="de Groot P.W."/>
            <person name="Harris D."/>
            <person name="Hoyer L.L."/>
            <person name="Hube B."/>
            <person name="Klis F.M."/>
            <person name="Kodira C."/>
            <person name="Lennard N."/>
            <person name="Logue M.E."/>
            <person name="Martin R."/>
            <person name="Neiman A.M."/>
            <person name="Nikolaou E."/>
            <person name="Quail M.A."/>
            <person name="Quinn J."/>
            <person name="Santos M.C."/>
            <person name="Schmitzberger F.F."/>
            <person name="Sherlock G."/>
            <person name="Shah P."/>
            <person name="Silverstein K.A."/>
            <person name="Skrzypek M.S."/>
            <person name="Soll D."/>
            <person name="Staggs R."/>
            <person name="Stansfield I."/>
            <person name="Stumpf M.P."/>
            <person name="Sudbery P.E."/>
            <person name="Srikantha T."/>
            <person name="Zeng Q."/>
            <person name="Berman J."/>
            <person name="Berriman M."/>
            <person name="Heitman J."/>
            <person name="Gow N.A."/>
            <person name="Lorenz M.C."/>
            <person name="Birren B.W."/>
            <person name="Kellis M."/>
            <person name="Cuomo C.A."/>
        </authorList>
    </citation>
    <scope>NUCLEOTIDE SEQUENCE [LARGE SCALE GENOMIC DNA]</scope>
    <source>
        <strain evidence="3">ATCC 6260 / CBS 566 / DSM 6381 / JCM 1539 / NBRC 10279 / NRRL Y-324</strain>
    </source>
</reference>
<protein>
    <recommendedName>
        <fullName evidence="1">Peptidase C45 hydrolase domain-containing protein</fullName>
    </recommendedName>
</protein>
<dbReference type="RefSeq" id="XP_001483212.2">
    <property type="nucleotide sequence ID" value="XM_001483162.1"/>
</dbReference>
<dbReference type="InterPro" id="IPR047794">
    <property type="entry name" value="C45_proenzyme-like"/>
</dbReference>
<dbReference type="MEROPS" id="C45.001"/>
<gene>
    <name evidence="2" type="ORF">PGUG_05167</name>
</gene>